<feature type="transmembrane region" description="Helical" evidence="1">
    <location>
        <begin position="264"/>
        <end position="285"/>
    </location>
</feature>
<evidence type="ECO:0000313" key="3">
    <source>
        <dbReference type="Proteomes" id="UP000526501"/>
    </source>
</evidence>
<evidence type="ECO:0000256" key="1">
    <source>
        <dbReference type="SAM" id="Phobius"/>
    </source>
</evidence>
<gene>
    <name evidence="2" type="ORF">H5P27_08070</name>
</gene>
<organism evidence="2 3">
    <name type="scientific">Pelagicoccus albus</name>
    <dbReference type="NCBI Taxonomy" id="415222"/>
    <lineage>
        <taxon>Bacteria</taxon>
        <taxon>Pseudomonadati</taxon>
        <taxon>Verrucomicrobiota</taxon>
        <taxon>Opitutia</taxon>
        <taxon>Puniceicoccales</taxon>
        <taxon>Pelagicoccaceae</taxon>
        <taxon>Pelagicoccus</taxon>
    </lineage>
</organism>
<feature type="transmembrane region" description="Helical" evidence="1">
    <location>
        <begin position="182"/>
        <end position="200"/>
    </location>
</feature>
<evidence type="ECO:0008006" key="4">
    <source>
        <dbReference type="Google" id="ProtNLM"/>
    </source>
</evidence>
<keyword evidence="1" id="KW-0472">Membrane</keyword>
<dbReference type="RefSeq" id="WP_185659884.1">
    <property type="nucleotide sequence ID" value="NZ_CAWPOO010000007.1"/>
</dbReference>
<sequence length="286" mass="31746">MPPLIKANLNGKRSPPPAISPSTASVMFSRLKWLTYLSLDAPLVAIAWQALFSHVKDSHQTWPKFVIVFASVWLGYAADRWFDNLKRDKPSSPQHSLYANHQKTFLGIWATVLLATVALSIKSLSSQELTNGLILTAASLAYTLFAQKARRLSIYPLAKSLFTALLILCAALLFIGPYSIPFLALLSVWLLFASNCLFIRSWTRLEEPYTRTVAYFLTFGCAVASLIATSAETVLIEITVLISLTCLAGLHFKRSHFKIESSRALADVCLMCPFLVILIQCLTSTR</sequence>
<dbReference type="AlphaFoldDB" id="A0A7X1B7U2"/>
<name>A0A7X1B7U2_9BACT</name>
<feature type="transmembrane region" description="Helical" evidence="1">
    <location>
        <begin position="212"/>
        <end position="228"/>
    </location>
</feature>
<feature type="transmembrane region" description="Helical" evidence="1">
    <location>
        <begin position="129"/>
        <end position="145"/>
    </location>
</feature>
<comment type="caution">
    <text evidence="2">The sequence shown here is derived from an EMBL/GenBank/DDBJ whole genome shotgun (WGS) entry which is preliminary data.</text>
</comment>
<keyword evidence="1" id="KW-0812">Transmembrane</keyword>
<proteinExistence type="predicted"/>
<feature type="transmembrane region" description="Helical" evidence="1">
    <location>
        <begin position="103"/>
        <end position="123"/>
    </location>
</feature>
<reference evidence="2 3" key="1">
    <citation type="submission" date="2020-07" db="EMBL/GenBank/DDBJ databases">
        <authorList>
            <person name="Feng X."/>
        </authorList>
    </citation>
    <scope>NUCLEOTIDE SEQUENCE [LARGE SCALE GENOMIC DNA]</scope>
    <source>
        <strain evidence="2 3">JCM23202</strain>
    </source>
</reference>
<keyword evidence="3" id="KW-1185">Reference proteome</keyword>
<protein>
    <recommendedName>
        <fullName evidence="4">4-hydroxybenzoate polyprenyltransferase</fullName>
    </recommendedName>
</protein>
<keyword evidence="1" id="KW-1133">Transmembrane helix</keyword>
<feature type="transmembrane region" description="Helical" evidence="1">
    <location>
        <begin position="157"/>
        <end position="176"/>
    </location>
</feature>
<evidence type="ECO:0000313" key="2">
    <source>
        <dbReference type="EMBL" id="MBC2605998.1"/>
    </source>
</evidence>
<dbReference type="Proteomes" id="UP000526501">
    <property type="component" value="Unassembled WGS sequence"/>
</dbReference>
<dbReference type="EMBL" id="JACHVC010000007">
    <property type="protein sequence ID" value="MBC2605998.1"/>
    <property type="molecule type" value="Genomic_DNA"/>
</dbReference>
<feature type="transmembrane region" description="Helical" evidence="1">
    <location>
        <begin position="234"/>
        <end position="252"/>
    </location>
</feature>
<accession>A0A7X1B7U2</accession>